<accession>A0ABT8DSZ6</accession>
<comment type="similarity">
    <text evidence="1">Belongs to the MlaA family.</text>
</comment>
<evidence type="ECO:0000256" key="2">
    <source>
        <dbReference type="ARBA" id="ARBA00022729"/>
    </source>
</evidence>
<sequence>MTLPLLLAASLLLGGCASLRGPGSQGQKLDPWEKWNRKVFAFNDALDEQVLKPIATAYSELVPSPVRQGVDNFFNNVGDAWSAVNLMLQGRPKAGVLQGFRFAVNSTLGFAGLIDLASEAGIERNTQDMGKTFGRWGFATGAYIVWPLFGPSSVRDSLGMPFDALASPSWVFSDGNSKVAIYTLKTVNARSNFLRAGQMLEGIALDKYTFYRDAYLQMRGSFDDDEEYEVLTPEEDSSKPNPQAGP</sequence>
<keyword evidence="5" id="KW-1185">Reference proteome</keyword>
<evidence type="ECO:0000256" key="3">
    <source>
        <dbReference type="SAM" id="MobiDB-lite"/>
    </source>
</evidence>
<feature type="compositionally biased region" description="Acidic residues" evidence="3">
    <location>
        <begin position="225"/>
        <end position="235"/>
    </location>
</feature>
<keyword evidence="2" id="KW-0732">Signal</keyword>
<dbReference type="PANTHER" id="PTHR30035">
    <property type="entry name" value="LIPOPROTEIN VACJ-RELATED"/>
    <property type="match status" value="1"/>
</dbReference>
<gene>
    <name evidence="4" type="ORF">QWJ38_12525</name>
</gene>
<dbReference type="InterPro" id="IPR007428">
    <property type="entry name" value="MlaA"/>
</dbReference>
<comment type="caution">
    <text evidence="4">The sequence shown here is derived from an EMBL/GenBank/DDBJ whole genome shotgun (WGS) entry which is preliminary data.</text>
</comment>
<feature type="region of interest" description="Disordered" evidence="3">
    <location>
        <begin position="225"/>
        <end position="246"/>
    </location>
</feature>
<evidence type="ECO:0000313" key="5">
    <source>
        <dbReference type="Proteomes" id="UP001228044"/>
    </source>
</evidence>
<dbReference type="RefSeq" id="WP_290359413.1">
    <property type="nucleotide sequence ID" value="NZ_JAUHHC010000003.1"/>
</dbReference>
<proteinExistence type="inferred from homology"/>
<dbReference type="Proteomes" id="UP001228044">
    <property type="component" value="Unassembled WGS sequence"/>
</dbReference>
<name>A0ABT8DSZ6_9BURK</name>
<dbReference type="PRINTS" id="PR01805">
    <property type="entry name" value="VACJLIPOPROT"/>
</dbReference>
<dbReference type="PANTHER" id="PTHR30035:SF3">
    <property type="entry name" value="INTERMEMBRANE PHOSPHOLIPID TRANSPORT SYSTEM LIPOPROTEIN MLAA"/>
    <property type="match status" value="1"/>
</dbReference>
<keyword evidence="4" id="KW-0449">Lipoprotein</keyword>
<reference evidence="4 5" key="1">
    <citation type="submission" date="2023-06" db="EMBL/GenBank/DDBJ databases">
        <title>Pelomonas sp. PFR6 16S ribosomal RNA gene Genome sequencing and assembly.</title>
        <authorList>
            <person name="Woo H."/>
        </authorList>
    </citation>
    <scope>NUCLEOTIDE SEQUENCE [LARGE SCALE GENOMIC DNA]</scope>
    <source>
        <strain evidence="4 5">PFR6</strain>
    </source>
</reference>
<evidence type="ECO:0000256" key="1">
    <source>
        <dbReference type="ARBA" id="ARBA00010634"/>
    </source>
</evidence>
<evidence type="ECO:0000313" key="4">
    <source>
        <dbReference type="EMBL" id="MDN3921108.1"/>
    </source>
</evidence>
<organism evidence="4 5">
    <name type="scientific">Roseateles violae</name>
    <dbReference type="NCBI Taxonomy" id="3058042"/>
    <lineage>
        <taxon>Bacteria</taxon>
        <taxon>Pseudomonadati</taxon>
        <taxon>Pseudomonadota</taxon>
        <taxon>Betaproteobacteria</taxon>
        <taxon>Burkholderiales</taxon>
        <taxon>Sphaerotilaceae</taxon>
        <taxon>Roseateles</taxon>
    </lineage>
</organism>
<dbReference type="EMBL" id="JAUHHC010000003">
    <property type="protein sequence ID" value="MDN3921108.1"/>
    <property type="molecule type" value="Genomic_DNA"/>
</dbReference>
<dbReference type="Pfam" id="PF04333">
    <property type="entry name" value="MlaA"/>
    <property type="match status" value="1"/>
</dbReference>
<protein>
    <submittedName>
        <fullName evidence="4">VacJ family lipoprotein</fullName>
    </submittedName>
</protein>